<evidence type="ECO:0000256" key="2">
    <source>
        <dbReference type="SAM" id="MobiDB-lite"/>
    </source>
</evidence>
<dbReference type="EnsemblMetazoa" id="XM_019903632.1">
    <property type="protein sequence ID" value="XP_019759191.1"/>
    <property type="gene ID" value="LOC109537078"/>
</dbReference>
<feature type="region of interest" description="Disordered" evidence="2">
    <location>
        <begin position="590"/>
        <end position="614"/>
    </location>
</feature>
<dbReference type="Proteomes" id="UP000019118">
    <property type="component" value="Unassembled WGS sequence"/>
</dbReference>
<feature type="region of interest" description="Disordered" evidence="2">
    <location>
        <begin position="1"/>
        <end position="34"/>
    </location>
</feature>
<dbReference type="KEGG" id="dpa:109537078"/>
<feature type="compositionally biased region" description="Polar residues" evidence="2">
    <location>
        <begin position="21"/>
        <end position="32"/>
    </location>
</feature>
<name>A0AAR5PE83_DENPD</name>
<organism evidence="3 4">
    <name type="scientific">Dendroctonus ponderosae</name>
    <name type="common">Mountain pine beetle</name>
    <dbReference type="NCBI Taxonomy" id="77166"/>
    <lineage>
        <taxon>Eukaryota</taxon>
        <taxon>Metazoa</taxon>
        <taxon>Ecdysozoa</taxon>
        <taxon>Arthropoda</taxon>
        <taxon>Hexapoda</taxon>
        <taxon>Insecta</taxon>
        <taxon>Pterygota</taxon>
        <taxon>Neoptera</taxon>
        <taxon>Endopterygota</taxon>
        <taxon>Coleoptera</taxon>
        <taxon>Polyphaga</taxon>
        <taxon>Cucujiformia</taxon>
        <taxon>Curculionidae</taxon>
        <taxon>Scolytinae</taxon>
        <taxon>Dendroctonus</taxon>
    </lineage>
</organism>
<keyword evidence="1" id="KW-0175">Coiled coil</keyword>
<feature type="compositionally biased region" description="Pro residues" evidence="2">
    <location>
        <begin position="593"/>
        <end position="611"/>
    </location>
</feature>
<evidence type="ECO:0000313" key="3">
    <source>
        <dbReference type="EnsemblMetazoa" id="XP_019759192.1"/>
    </source>
</evidence>
<protein>
    <recommendedName>
        <fullName evidence="5">WH2 domain-containing protein</fullName>
    </recommendedName>
</protein>
<feature type="compositionally biased region" description="Basic residues" evidence="2">
    <location>
        <begin position="1"/>
        <end position="13"/>
    </location>
</feature>
<keyword evidence="4" id="KW-1185">Reference proteome</keyword>
<dbReference type="GeneID" id="109537078"/>
<evidence type="ECO:0000313" key="4">
    <source>
        <dbReference type="Proteomes" id="UP000019118"/>
    </source>
</evidence>
<accession>A0AAR5PE83</accession>
<evidence type="ECO:0008006" key="5">
    <source>
        <dbReference type="Google" id="ProtNLM"/>
    </source>
</evidence>
<reference evidence="3" key="2">
    <citation type="submission" date="2024-08" db="UniProtKB">
        <authorList>
            <consortium name="EnsemblMetazoa"/>
        </authorList>
    </citation>
    <scope>IDENTIFICATION</scope>
</reference>
<reference evidence="4" key="1">
    <citation type="journal article" date="2013" name="Genome Biol.">
        <title>Draft genome of the mountain pine beetle, Dendroctonus ponderosae Hopkins, a major forest pest.</title>
        <authorList>
            <person name="Keeling C.I."/>
            <person name="Yuen M.M."/>
            <person name="Liao N.Y."/>
            <person name="Docking T.R."/>
            <person name="Chan S.K."/>
            <person name="Taylor G.A."/>
            <person name="Palmquist D.L."/>
            <person name="Jackman S.D."/>
            <person name="Nguyen A."/>
            <person name="Li M."/>
            <person name="Henderson H."/>
            <person name="Janes J.K."/>
            <person name="Zhao Y."/>
            <person name="Pandoh P."/>
            <person name="Moore R."/>
            <person name="Sperling F.A."/>
            <person name="Huber D.P."/>
            <person name="Birol I."/>
            <person name="Jones S.J."/>
            <person name="Bohlmann J."/>
        </authorList>
    </citation>
    <scope>NUCLEOTIDE SEQUENCE</scope>
</reference>
<proteinExistence type="predicted"/>
<dbReference type="EnsemblMetazoa" id="XM_019903633.1">
    <property type="protein sequence ID" value="XP_019759192.1"/>
    <property type="gene ID" value="LOC109537078"/>
</dbReference>
<evidence type="ECO:0000256" key="1">
    <source>
        <dbReference type="SAM" id="Coils"/>
    </source>
</evidence>
<feature type="coiled-coil region" evidence="1">
    <location>
        <begin position="503"/>
        <end position="530"/>
    </location>
</feature>
<dbReference type="AlphaFoldDB" id="A0AAR5PE83"/>
<sequence length="753" mass="85037">MPRKKKHRKHGKNTKFGGSSVLAQLSKPSSSNEIDKIKLLQSNSMSDTMGDAGDAEYSTPLRPIRTRKDSFELDTPAKKSHVKEDVILSSAIESSAKLDPYLNNTSVELTPVNKRRSLNRQNEIRLNGTWNTTNLNVLFDLDAEVHGNHISSIKDIDNRPRFSSSISKLHSPGTEKVLSFHKSTQTMDEDELRHEMKHTITETPKLLHKKLSDNNLNSQEMDKIVNNLAHVSSSTKISQNDKLQEIHINPYLKEKDAVNLEINAQISRWQKERSVDDMFYSPHLFDLKSSSTPIQEEKLCNLKESDVIEKNLEPCVKKLFNNKPVNEIGHHTPGSARLKDQFLNNSVELTSLVGTPHRLEDINLNTPPVAEKVINKYKSNSFKQLGSTKKKTPLTINRTSPRINRLSYYRTSPKTLSFAKLSNSRRSALNNSCEMRSSTIQPGMFDRMVNKIKRYSKASAKWSTKVMDSCTQLGIQIKNSFSTICQVANDRSMLECSQSSCDFEICKMEIENLNKKLDEVNAKIAKLMEGGKDGLKHLENMTKLHEEMEQMKLKLSSYTSLRTELDSMKKEIQSIKSSGLVGIERASSLAPIAIPPPPPPPPPPMPEPPKGPSNRILIKSKSTLGCLSSRAEDRPVISLDEILKVKLKKPSERPSVTPQRRPMPALQDDQFHHVKLRSKTMAKHFPIRSNSFSSPSRSRVQLVQSTSPASSLNRLLENGSVWPMKRLRRGGYSFDSVHRKSLMSPSRRERTPS</sequence>